<organism evidence="1 2">
    <name type="scientific">Agarivorans gilvus</name>
    <dbReference type="NCBI Taxonomy" id="680279"/>
    <lineage>
        <taxon>Bacteria</taxon>
        <taxon>Pseudomonadati</taxon>
        <taxon>Pseudomonadota</taxon>
        <taxon>Gammaproteobacteria</taxon>
        <taxon>Alteromonadales</taxon>
        <taxon>Alteromonadaceae</taxon>
        <taxon>Agarivorans</taxon>
    </lineage>
</organism>
<comment type="caution">
    <text evidence="1">The sequence shown here is derived from an EMBL/GenBank/DDBJ whole genome shotgun (WGS) entry which is preliminary data.</text>
</comment>
<dbReference type="EMBL" id="BMDY01000015">
    <property type="protein sequence ID" value="GGB10917.1"/>
    <property type="molecule type" value="Genomic_DNA"/>
</dbReference>
<reference evidence="2" key="1">
    <citation type="journal article" date="2019" name="Int. J. Syst. Evol. Microbiol.">
        <title>The Global Catalogue of Microorganisms (GCM) 10K type strain sequencing project: providing services to taxonomists for standard genome sequencing and annotation.</title>
        <authorList>
            <consortium name="The Broad Institute Genomics Platform"/>
            <consortium name="The Broad Institute Genome Sequencing Center for Infectious Disease"/>
            <person name="Wu L."/>
            <person name="Ma J."/>
        </authorList>
    </citation>
    <scope>NUCLEOTIDE SEQUENCE [LARGE SCALE GENOMIC DNA]</scope>
    <source>
        <strain evidence="2">CGMCC 1.10131</strain>
    </source>
</reference>
<gene>
    <name evidence="1" type="ORF">GCM10007414_25410</name>
</gene>
<keyword evidence="2" id="KW-1185">Reference proteome</keyword>
<evidence type="ECO:0000313" key="2">
    <source>
        <dbReference type="Proteomes" id="UP000651977"/>
    </source>
</evidence>
<evidence type="ECO:0000313" key="1">
    <source>
        <dbReference type="EMBL" id="GGB10917.1"/>
    </source>
</evidence>
<sequence>MKIYGKQYVETMIDSVCDVCGESLMVDVNGHKIEEAGKLNAQWGYGSKEDGSCYHLDLCEGCFKIALSALKEHRRSIVMFDKSQELPDESFGIDKSKVSFKS</sequence>
<accession>A0ABQ1I542</accession>
<proteinExistence type="predicted"/>
<dbReference type="RefSeq" id="WP_055733256.1">
    <property type="nucleotide sequence ID" value="NZ_BMDY01000015.1"/>
</dbReference>
<name>A0ABQ1I542_9ALTE</name>
<protein>
    <submittedName>
        <fullName evidence="1">Uncharacterized protein</fullName>
    </submittedName>
</protein>
<dbReference type="Proteomes" id="UP000651977">
    <property type="component" value="Unassembled WGS sequence"/>
</dbReference>